<evidence type="ECO:0000256" key="1">
    <source>
        <dbReference type="SAM" id="MobiDB-lite"/>
    </source>
</evidence>
<feature type="compositionally biased region" description="Basic and acidic residues" evidence="1">
    <location>
        <begin position="59"/>
        <end position="71"/>
    </location>
</feature>
<dbReference type="EMBL" id="JAXQNO010000003">
    <property type="protein sequence ID" value="KAK4800267.1"/>
    <property type="molecule type" value="Genomic_DNA"/>
</dbReference>
<gene>
    <name evidence="2" type="ORF">SAY86_020754</name>
</gene>
<evidence type="ECO:0000313" key="3">
    <source>
        <dbReference type="Proteomes" id="UP001346149"/>
    </source>
</evidence>
<sequence length="117" mass="12421">MNSLTELSELRSRAMTRICESGNSATIQARVSSAAFRFRAGSTSLAPSLRQSTRYLSSDPRRINDPCDPDAKGLVEMSGGRVVVSDLPVMMAVREPEVVAALGVVIGGRLGAESARP</sequence>
<organism evidence="2 3">
    <name type="scientific">Trapa natans</name>
    <name type="common">Water chestnut</name>
    <dbReference type="NCBI Taxonomy" id="22666"/>
    <lineage>
        <taxon>Eukaryota</taxon>
        <taxon>Viridiplantae</taxon>
        <taxon>Streptophyta</taxon>
        <taxon>Embryophyta</taxon>
        <taxon>Tracheophyta</taxon>
        <taxon>Spermatophyta</taxon>
        <taxon>Magnoliopsida</taxon>
        <taxon>eudicotyledons</taxon>
        <taxon>Gunneridae</taxon>
        <taxon>Pentapetalae</taxon>
        <taxon>rosids</taxon>
        <taxon>malvids</taxon>
        <taxon>Myrtales</taxon>
        <taxon>Lythraceae</taxon>
        <taxon>Trapa</taxon>
    </lineage>
</organism>
<evidence type="ECO:0000313" key="2">
    <source>
        <dbReference type="EMBL" id="KAK4800267.1"/>
    </source>
</evidence>
<comment type="caution">
    <text evidence="2">The sequence shown here is derived from an EMBL/GenBank/DDBJ whole genome shotgun (WGS) entry which is preliminary data.</text>
</comment>
<proteinExistence type="predicted"/>
<protein>
    <submittedName>
        <fullName evidence="2">Uncharacterized protein</fullName>
    </submittedName>
</protein>
<feature type="region of interest" description="Disordered" evidence="1">
    <location>
        <begin position="52"/>
        <end position="71"/>
    </location>
</feature>
<accession>A0AAN7RE95</accession>
<reference evidence="2 3" key="1">
    <citation type="journal article" date="2023" name="Hortic Res">
        <title>Pangenome of water caltrop reveals structural variations and asymmetric subgenome divergence after allopolyploidization.</title>
        <authorList>
            <person name="Zhang X."/>
            <person name="Chen Y."/>
            <person name="Wang L."/>
            <person name="Yuan Y."/>
            <person name="Fang M."/>
            <person name="Shi L."/>
            <person name="Lu R."/>
            <person name="Comes H.P."/>
            <person name="Ma Y."/>
            <person name="Chen Y."/>
            <person name="Huang G."/>
            <person name="Zhou Y."/>
            <person name="Zheng Z."/>
            <person name="Qiu Y."/>
        </authorList>
    </citation>
    <scope>NUCLEOTIDE SEQUENCE [LARGE SCALE GENOMIC DNA]</scope>
    <source>
        <strain evidence="2">F231</strain>
    </source>
</reference>
<dbReference type="Proteomes" id="UP001346149">
    <property type="component" value="Unassembled WGS sequence"/>
</dbReference>
<name>A0AAN7RE95_TRANT</name>
<dbReference type="AlphaFoldDB" id="A0AAN7RE95"/>
<keyword evidence="3" id="KW-1185">Reference proteome</keyword>